<proteinExistence type="predicted"/>
<evidence type="ECO:0000313" key="1">
    <source>
        <dbReference type="EMBL" id="SMD02678.1"/>
    </source>
</evidence>
<protein>
    <recommendedName>
        <fullName evidence="3">Lipid A deacylase LpxR family protein</fullName>
    </recommendedName>
</protein>
<dbReference type="InterPro" id="IPR037107">
    <property type="entry name" value="Put_OMP_sf"/>
</dbReference>
<evidence type="ECO:0000313" key="2">
    <source>
        <dbReference type="Proteomes" id="UP000192418"/>
    </source>
</evidence>
<dbReference type="EMBL" id="FWXY01000022">
    <property type="protein sequence ID" value="SMD02678.1"/>
    <property type="molecule type" value="Genomic_DNA"/>
</dbReference>
<dbReference type="AlphaFoldDB" id="A0A1W2E0V6"/>
<dbReference type="InterPro" id="IPR018707">
    <property type="entry name" value="LpxR"/>
</dbReference>
<dbReference type="Proteomes" id="UP000192418">
    <property type="component" value="Unassembled WGS sequence"/>
</dbReference>
<reference evidence="1 2" key="1">
    <citation type="submission" date="2017-04" db="EMBL/GenBank/DDBJ databases">
        <authorList>
            <person name="Afonso C.L."/>
            <person name="Miller P.J."/>
            <person name="Scott M.A."/>
            <person name="Spackman E."/>
            <person name="Goraichik I."/>
            <person name="Dimitrov K.M."/>
            <person name="Suarez D.L."/>
            <person name="Swayne D.E."/>
        </authorList>
    </citation>
    <scope>NUCLEOTIDE SEQUENCE [LARGE SCALE GENOMIC DNA]</scope>
    <source>
        <strain evidence="1 2">DSM 3385</strain>
    </source>
</reference>
<evidence type="ECO:0008006" key="3">
    <source>
        <dbReference type="Google" id="ProtNLM"/>
    </source>
</evidence>
<dbReference type="Gene3D" id="2.40.128.140">
    <property type="entry name" value="Outer membrane protein"/>
    <property type="match status" value="1"/>
</dbReference>
<accession>A0A1W2E0V6</accession>
<dbReference type="Pfam" id="PF09982">
    <property type="entry name" value="LpxR"/>
    <property type="match status" value="1"/>
</dbReference>
<gene>
    <name evidence="1" type="ORF">SAMN02746065_12256</name>
</gene>
<name>A0A1W2E0V6_9BACT</name>
<keyword evidence="2" id="KW-1185">Reference proteome</keyword>
<organism evidence="1 2">
    <name type="scientific">Desulfocicer vacuolatum DSM 3385</name>
    <dbReference type="NCBI Taxonomy" id="1121400"/>
    <lineage>
        <taxon>Bacteria</taxon>
        <taxon>Pseudomonadati</taxon>
        <taxon>Thermodesulfobacteriota</taxon>
        <taxon>Desulfobacteria</taxon>
        <taxon>Desulfobacterales</taxon>
        <taxon>Desulfobacteraceae</taxon>
        <taxon>Desulfocicer</taxon>
    </lineage>
</organism>
<sequence>MTPYGPTKNHSPFAPRHMIIPLFYATILSLLLLCTLPRNAWSETGNPWAHSLYFENDLFTGTDSNYTNGVKYVLISPDLSPKAKKMGKMPKKMLGYIHKIPFIKNTPPQTSHKVEFALGQNMYTPSDISIYELIETDRPYAGWTYFATAYHNKSLISARKSVMDTLEIQLGIIGPASLAEQSQKFIHKIRDLDRPNGWDNQLSNEPGVVMAWERKWLYHPVEKGFGWDTIFHSGFTLGNVSTYVNGGMELRLGWNIPRTFGVSLIRPGGSTRMNQSQRPGVYLLGAVDGRWVARDIFLDGNTFRKSHSVEKEPWVAEGAIGLALNYNQFMITLTHVLRTRRFQEQPDSHSFGAISISWFF</sequence>